<accession>A0A371GVG4</accession>
<dbReference type="OrthoDB" id="778454at2759"/>
<dbReference type="AlphaFoldDB" id="A0A371GVG4"/>
<name>A0A371GVG4_MUCPR</name>
<keyword evidence="2" id="KW-1185">Reference proteome</keyword>
<sequence>MAISSGTLQLCHDDHCGRLSSHFQYPHFMYRSNGYSMNWPKPRSVNVEFKSEANSQVQQQARVILLPFLVRTVPKRKFEIDEDLLKMFQRIEINILLLNAIKQIPKHAKFLKELCMHKRKKLKRGVKMGGFVLTLIKNEEVTIGSQQVLPKKCRDPGIFSIPCTIGDCTFANAMLDLGASINVMPSSIFKSLNFGDLEPTGMIIQLANISVVQPLGILENVLVQVNELIFSSQLLFVGYGGQNV</sequence>
<dbReference type="Proteomes" id="UP000257109">
    <property type="component" value="Unassembled WGS sequence"/>
</dbReference>
<dbReference type="PANTHER" id="PTHR33067">
    <property type="entry name" value="RNA-DIRECTED DNA POLYMERASE-RELATED"/>
    <property type="match status" value="1"/>
</dbReference>
<organism evidence="1 2">
    <name type="scientific">Mucuna pruriens</name>
    <name type="common">Velvet bean</name>
    <name type="synonym">Dolichos pruriens</name>
    <dbReference type="NCBI Taxonomy" id="157652"/>
    <lineage>
        <taxon>Eukaryota</taxon>
        <taxon>Viridiplantae</taxon>
        <taxon>Streptophyta</taxon>
        <taxon>Embryophyta</taxon>
        <taxon>Tracheophyta</taxon>
        <taxon>Spermatophyta</taxon>
        <taxon>Magnoliopsida</taxon>
        <taxon>eudicotyledons</taxon>
        <taxon>Gunneridae</taxon>
        <taxon>Pentapetalae</taxon>
        <taxon>rosids</taxon>
        <taxon>fabids</taxon>
        <taxon>Fabales</taxon>
        <taxon>Fabaceae</taxon>
        <taxon>Papilionoideae</taxon>
        <taxon>50 kb inversion clade</taxon>
        <taxon>NPAAA clade</taxon>
        <taxon>indigoferoid/millettioid clade</taxon>
        <taxon>Phaseoleae</taxon>
        <taxon>Mucuna</taxon>
    </lineage>
</organism>
<feature type="non-terminal residue" evidence="1">
    <location>
        <position position="1"/>
    </location>
</feature>
<protein>
    <recommendedName>
        <fullName evidence="3">Aspartic peptidase DDI1-type domain-containing protein</fullName>
    </recommendedName>
</protein>
<dbReference type="PANTHER" id="PTHR33067:SF15">
    <property type="entry name" value="RNA-DIRECTED DNA POLYMERASE"/>
    <property type="match status" value="1"/>
</dbReference>
<dbReference type="Gene3D" id="2.40.70.10">
    <property type="entry name" value="Acid Proteases"/>
    <property type="match status" value="1"/>
</dbReference>
<dbReference type="EMBL" id="QJKJ01004377">
    <property type="protein sequence ID" value="RDX94413.1"/>
    <property type="molecule type" value="Genomic_DNA"/>
</dbReference>
<evidence type="ECO:0008006" key="3">
    <source>
        <dbReference type="Google" id="ProtNLM"/>
    </source>
</evidence>
<gene>
    <name evidence="1" type="ORF">CR513_23199</name>
</gene>
<proteinExistence type="predicted"/>
<reference evidence="1" key="1">
    <citation type="submission" date="2018-05" db="EMBL/GenBank/DDBJ databases">
        <title>Draft genome of Mucuna pruriens seed.</title>
        <authorList>
            <person name="Nnadi N.E."/>
            <person name="Vos R."/>
            <person name="Hasami M.H."/>
            <person name="Devisetty U.K."/>
            <person name="Aguiy J.C."/>
        </authorList>
    </citation>
    <scope>NUCLEOTIDE SEQUENCE [LARGE SCALE GENOMIC DNA]</scope>
    <source>
        <strain evidence="1">JCA_2017</strain>
    </source>
</reference>
<dbReference type="CDD" id="cd00303">
    <property type="entry name" value="retropepsin_like"/>
    <property type="match status" value="1"/>
</dbReference>
<evidence type="ECO:0000313" key="2">
    <source>
        <dbReference type="Proteomes" id="UP000257109"/>
    </source>
</evidence>
<evidence type="ECO:0000313" key="1">
    <source>
        <dbReference type="EMBL" id="RDX94413.1"/>
    </source>
</evidence>
<comment type="caution">
    <text evidence="1">The sequence shown here is derived from an EMBL/GenBank/DDBJ whole genome shotgun (WGS) entry which is preliminary data.</text>
</comment>
<dbReference type="InterPro" id="IPR021109">
    <property type="entry name" value="Peptidase_aspartic_dom_sf"/>
</dbReference>